<proteinExistence type="predicted"/>
<comment type="caution">
    <text evidence="2">The sequence shown here is derived from an EMBL/GenBank/DDBJ whole genome shotgun (WGS) entry which is preliminary data.</text>
</comment>
<keyword evidence="1" id="KW-0472">Membrane</keyword>
<accession>A0A1T3CTV1</accession>
<protein>
    <submittedName>
        <fullName evidence="2">Uncharacterized protein</fullName>
    </submittedName>
</protein>
<keyword evidence="1" id="KW-1133">Transmembrane helix</keyword>
<keyword evidence="3" id="KW-1185">Reference proteome</keyword>
<dbReference type="EMBL" id="LVVK01000007">
    <property type="protein sequence ID" value="OPB44527.1"/>
    <property type="molecule type" value="Genomic_DNA"/>
</dbReference>
<feature type="transmembrane region" description="Helical" evidence="1">
    <location>
        <begin position="601"/>
        <end position="631"/>
    </location>
</feature>
<gene>
    <name evidence="2" type="ORF">A0O28_0028460</name>
</gene>
<evidence type="ECO:0000313" key="2">
    <source>
        <dbReference type="EMBL" id="OPB44527.1"/>
    </source>
</evidence>
<evidence type="ECO:0000313" key="3">
    <source>
        <dbReference type="Proteomes" id="UP000191004"/>
    </source>
</evidence>
<name>A0A1T3CTV1_9HYPO</name>
<reference evidence="2 3" key="1">
    <citation type="submission" date="2016-04" db="EMBL/GenBank/DDBJ databases">
        <title>Multiple horizontal gene transfer events from other fungi enriched the ability of the initially mycotrophic fungus Trichoderma (Ascomycota) to feed on dead plant biomass.</title>
        <authorList>
            <person name="Atanasova L."/>
            <person name="Chenthamara K."/>
            <person name="Zhang J."/>
            <person name="Grujic M."/>
            <person name="Henrissat B."/>
            <person name="Kuo A."/>
            <person name="Aertz A."/>
            <person name="Salamov A."/>
            <person name="Lipzen A."/>
            <person name="Labutti K."/>
            <person name="Barry K."/>
            <person name="Miao Y."/>
            <person name="Rahimi M.J."/>
            <person name="Shen Q."/>
            <person name="Grigoriev I.V."/>
            <person name="Kubicek C.P."/>
            <person name="Druzhinina I.S."/>
        </authorList>
    </citation>
    <scope>NUCLEOTIDE SEQUENCE [LARGE SCALE GENOMIC DNA]</scope>
    <source>
        <strain evidence="2 3">NJAU 4742</strain>
    </source>
</reference>
<dbReference type="Proteomes" id="UP000191004">
    <property type="component" value="Unassembled WGS sequence"/>
</dbReference>
<sequence>MNNAQRDSETEASSPKLARALPELIETLQRLIEAQERPSEKSPQSVSQRFQRGPLDLVGKALDEEFHGEQLKNIPKWAEVQTLSLKTIDEENDACIAKYEEFWNGREGTATEIETTNKAYQSAFERFQDLYHCLGWRDNEDLTLNYDDLCKHRPFLIESIFAIEAYRMKRLPRLQEPTRAAFEYSRLPRLLLILIRIESRQNMQNKCRRTTNDSTTNPDERDEEMKASTILAVLIQVARTMDRVSWADGLNQMSLQELLRICYSHRVFEQPRSNDPERQYEHMQLLTDCLMALDFTHRFREIRPPLSRTFYFRYLEEPIHKILDMVIAHDQNSRGIDHFKQLTLQESASPTFIPEHFTIQYLQDFGNLEIEWTDCLDEHLKIYSGRNAIRIFAHPTFFYNCIDLFREGRDYVEPAFKELSLTYALLFRPSSKRKLNTLNKFIMVKNSSHGCVTFAGHETPHFYRARKYGEYENMAAENIDLDISRNPTKRLLENFFRCSLPPSLQAAFNISQPTKTIQKIHSRDQHKTTQAAMQQISGLASCPEDIKFMAISLLQRDFGEFEAFQTFPYFGSRLRQLKTYLDAHQPRTWLQLWSDGRDVRAWWMFWSFMGLVGVIIPMSFAVVALQIVYLARYHYMGV</sequence>
<dbReference type="OrthoDB" id="5428890at2759"/>
<organism evidence="2 3">
    <name type="scientific">Trichoderma guizhouense</name>
    <dbReference type="NCBI Taxonomy" id="1491466"/>
    <lineage>
        <taxon>Eukaryota</taxon>
        <taxon>Fungi</taxon>
        <taxon>Dikarya</taxon>
        <taxon>Ascomycota</taxon>
        <taxon>Pezizomycotina</taxon>
        <taxon>Sordariomycetes</taxon>
        <taxon>Hypocreomycetidae</taxon>
        <taxon>Hypocreales</taxon>
        <taxon>Hypocreaceae</taxon>
        <taxon>Trichoderma</taxon>
    </lineage>
</organism>
<keyword evidence="1" id="KW-0812">Transmembrane</keyword>
<dbReference type="AlphaFoldDB" id="A0A1T3CTV1"/>
<evidence type="ECO:0000256" key="1">
    <source>
        <dbReference type="SAM" id="Phobius"/>
    </source>
</evidence>